<evidence type="ECO:0000313" key="2">
    <source>
        <dbReference type="EMBL" id="TFK01788.1"/>
    </source>
</evidence>
<feature type="compositionally biased region" description="Gly residues" evidence="1">
    <location>
        <begin position="58"/>
        <end position="69"/>
    </location>
</feature>
<proteinExistence type="predicted"/>
<accession>A0A4D9E0G7</accession>
<evidence type="ECO:0000313" key="3">
    <source>
        <dbReference type="Proteomes" id="UP000297703"/>
    </source>
</evidence>
<feature type="compositionally biased region" description="Low complexity" evidence="1">
    <location>
        <begin position="44"/>
        <end position="57"/>
    </location>
</feature>
<comment type="caution">
    <text evidence="2">The sequence shown here is derived from an EMBL/GenBank/DDBJ whole genome shotgun (WGS) entry which is preliminary data.</text>
</comment>
<reference evidence="2 3" key="1">
    <citation type="submission" date="2019-04" db="EMBL/GenBank/DDBJ databases">
        <title>Draft genome of the big-headed turtle Platysternon megacephalum.</title>
        <authorList>
            <person name="Gong S."/>
        </authorList>
    </citation>
    <scope>NUCLEOTIDE SEQUENCE [LARGE SCALE GENOMIC DNA]</scope>
    <source>
        <strain evidence="2">DO16091913</strain>
        <tissue evidence="2">Muscle</tissue>
    </source>
</reference>
<feature type="compositionally biased region" description="Basic and acidic residues" evidence="1">
    <location>
        <begin position="31"/>
        <end position="41"/>
    </location>
</feature>
<gene>
    <name evidence="2" type="ORF">DR999_PMT15943</name>
</gene>
<name>A0A4D9E0G7_9SAUR</name>
<dbReference type="Proteomes" id="UP000297703">
    <property type="component" value="Unassembled WGS sequence"/>
</dbReference>
<keyword evidence="2" id="KW-0675">Receptor</keyword>
<evidence type="ECO:0000256" key="1">
    <source>
        <dbReference type="SAM" id="MobiDB-lite"/>
    </source>
</evidence>
<protein>
    <submittedName>
        <fullName evidence="2">Neuronal acetylcholine receptor subunit alpha-5</fullName>
    </submittedName>
</protein>
<dbReference type="AlphaFoldDB" id="A0A4D9E0G7"/>
<organism evidence="2 3">
    <name type="scientific">Platysternon megacephalum</name>
    <name type="common">big-headed turtle</name>
    <dbReference type="NCBI Taxonomy" id="55544"/>
    <lineage>
        <taxon>Eukaryota</taxon>
        <taxon>Metazoa</taxon>
        <taxon>Chordata</taxon>
        <taxon>Craniata</taxon>
        <taxon>Vertebrata</taxon>
        <taxon>Euteleostomi</taxon>
        <taxon>Archelosauria</taxon>
        <taxon>Testudinata</taxon>
        <taxon>Testudines</taxon>
        <taxon>Cryptodira</taxon>
        <taxon>Durocryptodira</taxon>
        <taxon>Testudinoidea</taxon>
        <taxon>Platysternidae</taxon>
        <taxon>Platysternon</taxon>
    </lineage>
</organism>
<sequence>MRKTRRGKQGGRGEKAAAGGGIQGDIAPIPQEREKEMRRTEACSSSSAAQISRSSGSSAGGVVKGEGHC</sequence>
<keyword evidence="3" id="KW-1185">Reference proteome</keyword>
<reference evidence="2 3" key="2">
    <citation type="submission" date="2019-04" db="EMBL/GenBank/DDBJ databases">
        <title>The genome sequence of big-headed turtle.</title>
        <authorList>
            <person name="Gong S."/>
        </authorList>
    </citation>
    <scope>NUCLEOTIDE SEQUENCE [LARGE SCALE GENOMIC DNA]</scope>
    <source>
        <strain evidence="2">DO16091913</strain>
        <tissue evidence="2">Muscle</tissue>
    </source>
</reference>
<dbReference type="EMBL" id="QXTE01000210">
    <property type="protein sequence ID" value="TFK01788.1"/>
    <property type="molecule type" value="Genomic_DNA"/>
</dbReference>
<feature type="region of interest" description="Disordered" evidence="1">
    <location>
        <begin position="1"/>
        <end position="69"/>
    </location>
</feature>